<dbReference type="InterPro" id="IPR027417">
    <property type="entry name" value="P-loop_NTPase"/>
</dbReference>
<dbReference type="Gene3D" id="3.40.50.300">
    <property type="entry name" value="P-loop containing nucleotide triphosphate hydrolases"/>
    <property type="match status" value="1"/>
</dbReference>
<keyword evidence="1" id="KW-0812">Transmembrane</keyword>
<evidence type="ECO:0000313" key="4">
    <source>
        <dbReference type="Proteomes" id="UP001519332"/>
    </source>
</evidence>
<evidence type="ECO:0000256" key="1">
    <source>
        <dbReference type="SAM" id="Phobius"/>
    </source>
</evidence>
<protein>
    <submittedName>
        <fullName evidence="3">Type II secretory pathway pseudopilin PulG</fullName>
    </submittedName>
</protein>
<dbReference type="InterPro" id="IPR045063">
    <property type="entry name" value="Dynamin_N"/>
</dbReference>
<keyword evidence="4" id="KW-1185">Reference proteome</keyword>
<accession>A0ABS4TZQ8</accession>
<dbReference type="Pfam" id="PF00350">
    <property type="entry name" value="Dynamin_N"/>
    <property type="match status" value="1"/>
</dbReference>
<dbReference type="InterPro" id="IPR051943">
    <property type="entry name" value="TRAFAC_Dynamin-like_GTPase"/>
</dbReference>
<name>A0ABS4TZQ8_9PSEU</name>
<dbReference type="RefSeq" id="WP_209646592.1">
    <property type="nucleotide sequence ID" value="NZ_JAGINW010000001.1"/>
</dbReference>
<keyword evidence="1" id="KW-0472">Membrane</keyword>
<reference evidence="3 4" key="1">
    <citation type="submission" date="2021-03" db="EMBL/GenBank/DDBJ databases">
        <title>Sequencing the genomes of 1000 actinobacteria strains.</title>
        <authorList>
            <person name="Klenk H.-P."/>
        </authorList>
    </citation>
    <scope>NUCLEOTIDE SEQUENCE [LARGE SCALE GENOMIC DNA]</scope>
    <source>
        <strain evidence="3 4">DSM 46670</strain>
    </source>
</reference>
<sequence length="618" mass="66108">MTTTNPARSAAETAEMLELIDTAITETRSAGRPDLAEKLIKCRRQLTTGAWHVLVAGEFKKGKSALVNGLLGVPVCGVDPVAFTAVPTLIKHGDKPSAVLVPEAAPDATQDPPPIKIDIRKAAEYGRTGVADNGTRLRAIEATLKRELLSDGLVLVDTPGLGGGFAAAAASATMRALALADGVIVVTDASQELTAAEVDFIKHAIDMCPNLIIALTKTDFYPQWQRILELDRAHLKAAEIDAEIVSVSSTLRELALDTGDPALNAECGFPVLVERLGSRLLADHAAKSVLAAAGVVRNSLQQVAHTLVTEHTALTKPEERQATMRKVAASGERAQALAGPSARWLNTITDRFADIQAALDADLTDCARRLENEVTKRIKEGDPTKEWSEIVPWLQRRANEELTDAHTRLIRKIDELADEVAALFDATAEHVDAIARGADMTPGQDLKLEGLASKKGGKLEVGMHAARGWSLSSSIVTTVLVTTLAPSLLIVLPITAALGSVFAWRAVRSYKTTKVDAARAEALRAAAVYLNQARVDANRAAYDLIRHSRGRIRDYYLDEAQELVSAAKHEQEAAMRAMQVDAQAAAARGAAAKSELDRVSALMASADRMADSTQRGRS</sequence>
<organism evidence="3 4">
    <name type="scientific">Kibdelosporangium banguiense</name>
    <dbReference type="NCBI Taxonomy" id="1365924"/>
    <lineage>
        <taxon>Bacteria</taxon>
        <taxon>Bacillati</taxon>
        <taxon>Actinomycetota</taxon>
        <taxon>Actinomycetes</taxon>
        <taxon>Pseudonocardiales</taxon>
        <taxon>Pseudonocardiaceae</taxon>
        <taxon>Kibdelosporangium</taxon>
    </lineage>
</organism>
<evidence type="ECO:0000259" key="2">
    <source>
        <dbReference type="Pfam" id="PF00350"/>
    </source>
</evidence>
<evidence type="ECO:0000313" key="3">
    <source>
        <dbReference type="EMBL" id="MBP2329899.1"/>
    </source>
</evidence>
<dbReference type="PANTHER" id="PTHR43681">
    <property type="entry name" value="TRANSMEMBRANE GTPASE FZO"/>
    <property type="match status" value="1"/>
</dbReference>
<gene>
    <name evidence="3" type="ORF">JOF56_010284</name>
</gene>
<dbReference type="PANTHER" id="PTHR43681:SF1">
    <property type="entry name" value="SARCALUMENIN"/>
    <property type="match status" value="1"/>
</dbReference>
<dbReference type="Proteomes" id="UP001519332">
    <property type="component" value="Unassembled WGS sequence"/>
</dbReference>
<keyword evidence="1" id="KW-1133">Transmembrane helix</keyword>
<comment type="caution">
    <text evidence="3">The sequence shown here is derived from an EMBL/GenBank/DDBJ whole genome shotgun (WGS) entry which is preliminary data.</text>
</comment>
<feature type="transmembrane region" description="Helical" evidence="1">
    <location>
        <begin position="484"/>
        <end position="504"/>
    </location>
</feature>
<feature type="domain" description="Dynamin N-terminal" evidence="2">
    <location>
        <begin position="53"/>
        <end position="207"/>
    </location>
</feature>
<proteinExistence type="predicted"/>
<dbReference type="SUPFAM" id="SSF52540">
    <property type="entry name" value="P-loop containing nucleoside triphosphate hydrolases"/>
    <property type="match status" value="1"/>
</dbReference>
<dbReference type="EMBL" id="JAGINW010000001">
    <property type="protein sequence ID" value="MBP2329899.1"/>
    <property type="molecule type" value="Genomic_DNA"/>
</dbReference>